<name>A0AAJ5XAZ3_9SPHN</name>
<dbReference type="InterPro" id="IPR046736">
    <property type="entry name" value="DUF6628"/>
</dbReference>
<gene>
    <name evidence="1" type="ORF">P0Y56_03935</name>
</gene>
<dbReference type="AlphaFoldDB" id="A0AAJ5XAZ3"/>
<dbReference type="Proteomes" id="UP001218362">
    <property type="component" value="Chromosome"/>
</dbReference>
<proteinExistence type="predicted"/>
<dbReference type="Pfam" id="PF20333">
    <property type="entry name" value="DUF6628"/>
    <property type="match status" value="1"/>
</dbReference>
<dbReference type="EMBL" id="CP119316">
    <property type="protein sequence ID" value="WEK47449.1"/>
    <property type="molecule type" value="Genomic_DNA"/>
</dbReference>
<protein>
    <submittedName>
        <fullName evidence="1">Uncharacterized protein</fullName>
    </submittedName>
</protein>
<sequence length="141" mass="15538">MSDRNSTTKLLPLPLPEDRAGRMVLVAMRRMAAHGIRDAHAAMVMLDLFGARFRRPLVLLRAFMVEFARASQRSIKVAPCCSLRMTEDEGKLLDALRFAASEPALAEDLLARLSGSPCVCEPLSAAAVFGRALEEWELARV</sequence>
<accession>A0AAJ5XAZ3</accession>
<dbReference type="KEGG" id="acob:P0Y56_03935"/>
<evidence type="ECO:0000313" key="2">
    <source>
        <dbReference type="Proteomes" id="UP001218362"/>
    </source>
</evidence>
<evidence type="ECO:0000313" key="1">
    <source>
        <dbReference type="EMBL" id="WEK47449.1"/>
    </source>
</evidence>
<organism evidence="1 2">
    <name type="scientific">Candidatus Andeanibacterium colombiense</name>
    <dbReference type="NCBI Taxonomy" id="3121345"/>
    <lineage>
        <taxon>Bacteria</taxon>
        <taxon>Pseudomonadati</taxon>
        <taxon>Pseudomonadota</taxon>
        <taxon>Alphaproteobacteria</taxon>
        <taxon>Sphingomonadales</taxon>
        <taxon>Sphingomonadaceae</taxon>
        <taxon>Candidatus Andeanibacterium</taxon>
    </lineage>
</organism>
<reference evidence="1" key="1">
    <citation type="submission" date="2023-03" db="EMBL/GenBank/DDBJ databases">
        <title>Andean soil-derived lignocellulolytic bacterial consortium as a source of novel taxa and putative plastic-active enzymes.</title>
        <authorList>
            <person name="Diaz-Garcia L."/>
            <person name="Chuvochina M."/>
            <person name="Feuerriegel G."/>
            <person name="Bunk B."/>
            <person name="Sproer C."/>
            <person name="Streit W.R."/>
            <person name="Rodriguez L.M."/>
            <person name="Overmann J."/>
            <person name="Jimenez D.J."/>
        </authorList>
    </citation>
    <scope>NUCLEOTIDE SEQUENCE</scope>
    <source>
        <strain evidence="1">MAG 26</strain>
    </source>
</reference>